<dbReference type="Pfam" id="PF13763">
    <property type="entry name" value="DUF4167"/>
    <property type="match status" value="1"/>
</dbReference>
<feature type="region of interest" description="Disordered" evidence="1">
    <location>
        <begin position="76"/>
        <end position="242"/>
    </location>
</feature>
<proteinExistence type="predicted"/>
<accession>A0A4Y8ZQN0</accession>
<dbReference type="InterPro" id="IPR025430">
    <property type="entry name" value="DUF4167"/>
</dbReference>
<keyword evidence="4" id="KW-1185">Reference proteome</keyword>
<feature type="compositionally biased region" description="Basic and acidic residues" evidence="1">
    <location>
        <begin position="113"/>
        <end position="190"/>
    </location>
</feature>
<evidence type="ECO:0000256" key="1">
    <source>
        <dbReference type="SAM" id="MobiDB-lite"/>
    </source>
</evidence>
<dbReference type="OrthoDB" id="9816310at2"/>
<feature type="domain" description="DUF4167" evidence="2">
    <location>
        <begin position="4"/>
        <end position="78"/>
    </location>
</feature>
<feature type="compositionally biased region" description="Basic residues" evidence="1">
    <location>
        <begin position="1"/>
        <end position="12"/>
    </location>
</feature>
<name>A0A4Y8ZQN0_9SPHN</name>
<feature type="compositionally biased region" description="Acidic residues" evidence="1">
    <location>
        <begin position="91"/>
        <end position="112"/>
    </location>
</feature>
<reference evidence="3 4" key="1">
    <citation type="submission" date="2019-03" db="EMBL/GenBank/DDBJ databases">
        <title>Genome sequence of Sphingomonas sp. 17J27-24.</title>
        <authorList>
            <person name="Kim M."/>
            <person name="Maeng S."/>
            <person name="Sathiyaraj S."/>
        </authorList>
    </citation>
    <scope>NUCLEOTIDE SEQUENCE [LARGE SCALE GENOMIC DNA]</scope>
    <source>
        <strain evidence="3 4">17J27-24</strain>
    </source>
</reference>
<protein>
    <submittedName>
        <fullName evidence="3">DUF4167 domain-containing protein</fullName>
    </submittedName>
</protein>
<sequence>MNNRQNGRRRGRGGGGPRPNQSPQGNRQDNRSRGNAAQLLEKYKSLARDAQLQGDRVQSEYYLQFADHYFRVLNENRARFEEQRPRRDDFYSDEDEDQDEVSALDGDEGEDVPTERPERSPRGERQERVSREDRGERQERTPREDRGERQERAPREDRGERQERPRREERAERPERKFERRPRREERNDEGGAGEGEAESQISLDVLPPAISVVEGDGPAKPRRRTRRPRTEADDTDIAPAA</sequence>
<dbReference type="EMBL" id="SPDV01000018">
    <property type="protein sequence ID" value="TFI58313.1"/>
    <property type="molecule type" value="Genomic_DNA"/>
</dbReference>
<feature type="compositionally biased region" description="Basic and acidic residues" evidence="1">
    <location>
        <begin position="76"/>
        <end position="90"/>
    </location>
</feature>
<evidence type="ECO:0000313" key="3">
    <source>
        <dbReference type="EMBL" id="TFI58313.1"/>
    </source>
</evidence>
<evidence type="ECO:0000313" key="4">
    <source>
        <dbReference type="Proteomes" id="UP000298213"/>
    </source>
</evidence>
<comment type="caution">
    <text evidence="3">The sequence shown here is derived from an EMBL/GenBank/DDBJ whole genome shotgun (WGS) entry which is preliminary data.</text>
</comment>
<dbReference type="Proteomes" id="UP000298213">
    <property type="component" value="Unassembled WGS sequence"/>
</dbReference>
<gene>
    <name evidence="3" type="ORF">E2493_10535</name>
</gene>
<feature type="region of interest" description="Disordered" evidence="1">
    <location>
        <begin position="1"/>
        <end position="37"/>
    </location>
</feature>
<evidence type="ECO:0000259" key="2">
    <source>
        <dbReference type="Pfam" id="PF13763"/>
    </source>
</evidence>
<organism evidence="3 4">
    <name type="scientific">Sphingomonas parva</name>
    <dbReference type="NCBI Taxonomy" id="2555898"/>
    <lineage>
        <taxon>Bacteria</taxon>
        <taxon>Pseudomonadati</taxon>
        <taxon>Pseudomonadota</taxon>
        <taxon>Alphaproteobacteria</taxon>
        <taxon>Sphingomonadales</taxon>
        <taxon>Sphingomonadaceae</taxon>
        <taxon>Sphingomonas</taxon>
    </lineage>
</organism>
<dbReference type="AlphaFoldDB" id="A0A4Y8ZQN0"/>